<proteinExistence type="predicted"/>
<dbReference type="Proteomes" id="UP001060085">
    <property type="component" value="Linkage Group LG01"/>
</dbReference>
<dbReference type="EMBL" id="CM044701">
    <property type="protein sequence ID" value="KAI5683935.1"/>
    <property type="molecule type" value="Genomic_DNA"/>
</dbReference>
<comment type="caution">
    <text evidence="1">The sequence shown here is derived from an EMBL/GenBank/DDBJ whole genome shotgun (WGS) entry which is preliminary data.</text>
</comment>
<gene>
    <name evidence="1" type="ORF">M9H77_05163</name>
</gene>
<keyword evidence="2" id="KW-1185">Reference proteome</keyword>
<evidence type="ECO:0000313" key="2">
    <source>
        <dbReference type="Proteomes" id="UP001060085"/>
    </source>
</evidence>
<protein>
    <submittedName>
        <fullName evidence="1">Uncharacterized protein</fullName>
    </submittedName>
</protein>
<organism evidence="1 2">
    <name type="scientific">Catharanthus roseus</name>
    <name type="common">Madagascar periwinkle</name>
    <name type="synonym">Vinca rosea</name>
    <dbReference type="NCBI Taxonomy" id="4058"/>
    <lineage>
        <taxon>Eukaryota</taxon>
        <taxon>Viridiplantae</taxon>
        <taxon>Streptophyta</taxon>
        <taxon>Embryophyta</taxon>
        <taxon>Tracheophyta</taxon>
        <taxon>Spermatophyta</taxon>
        <taxon>Magnoliopsida</taxon>
        <taxon>eudicotyledons</taxon>
        <taxon>Gunneridae</taxon>
        <taxon>Pentapetalae</taxon>
        <taxon>asterids</taxon>
        <taxon>lamiids</taxon>
        <taxon>Gentianales</taxon>
        <taxon>Apocynaceae</taxon>
        <taxon>Rauvolfioideae</taxon>
        <taxon>Vinceae</taxon>
        <taxon>Catharanthinae</taxon>
        <taxon>Catharanthus</taxon>
    </lineage>
</organism>
<sequence>MKVNTYLIFTWYLRSSTSDSQPYVTLGCERGGENKPRTKQRVNDEEEVPMKRRGPYGTQKCGRPFKLKGEQMTTAQKIYNIVAKIKKNRMHGQNTVEEVQYAIVGGCMDDFDGWTILRLFGRTLEIGNEHLCSQEKDMDFEMRDLAFLLDQISTGPISKVREMQEPSLSLTSPPRLQPQNDEGRQTQQKGTSRIGSTCQLLIEKYKSQAVLVRVSALDSVWVPVGEANCHELLGVGVEGVAVDEVVYLLI</sequence>
<evidence type="ECO:0000313" key="1">
    <source>
        <dbReference type="EMBL" id="KAI5683935.1"/>
    </source>
</evidence>
<reference evidence="2" key="1">
    <citation type="journal article" date="2023" name="Nat. Plants">
        <title>Single-cell RNA sequencing provides a high-resolution roadmap for understanding the multicellular compartmentation of specialized metabolism.</title>
        <authorList>
            <person name="Sun S."/>
            <person name="Shen X."/>
            <person name="Li Y."/>
            <person name="Li Y."/>
            <person name="Wang S."/>
            <person name="Li R."/>
            <person name="Zhang H."/>
            <person name="Shen G."/>
            <person name="Guo B."/>
            <person name="Wei J."/>
            <person name="Xu J."/>
            <person name="St-Pierre B."/>
            <person name="Chen S."/>
            <person name="Sun C."/>
        </authorList>
    </citation>
    <scope>NUCLEOTIDE SEQUENCE [LARGE SCALE GENOMIC DNA]</scope>
</reference>
<accession>A0ACC0CG96</accession>
<name>A0ACC0CG96_CATRO</name>